<reference evidence="2" key="1">
    <citation type="submission" date="2021-09" db="EMBL/GenBank/DDBJ databases">
        <title>Genome analysis of Fictibacillus sp. KIGAM418 isolated from marine sediment.</title>
        <authorList>
            <person name="Seo M.-J."/>
            <person name="Cho E.-S."/>
            <person name="Hwang C.Y."/>
        </authorList>
    </citation>
    <scope>NUCLEOTIDE SEQUENCE</scope>
    <source>
        <strain evidence="2">KIGAM418</strain>
    </source>
</reference>
<dbReference type="Proteomes" id="UP001139011">
    <property type="component" value="Unassembled WGS sequence"/>
</dbReference>
<gene>
    <name evidence="2" type="ORF">LCY76_23815</name>
</gene>
<feature type="transmembrane region" description="Helical" evidence="1">
    <location>
        <begin position="13"/>
        <end position="33"/>
    </location>
</feature>
<protein>
    <submittedName>
        <fullName evidence="2">Uncharacterized protein</fullName>
    </submittedName>
</protein>
<organism evidence="2 3">
    <name type="scientific">Fictibacillus marinisediminis</name>
    <dbReference type="NCBI Taxonomy" id="2878389"/>
    <lineage>
        <taxon>Bacteria</taxon>
        <taxon>Bacillati</taxon>
        <taxon>Bacillota</taxon>
        <taxon>Bacilli</taxon>
        <taxon>Bacillales</taxon>
        <taxon>Fictibacillaceae</taxon>
        <taxon>Fictibacillus</taxon>
    </lineage>
</organism>
<dbReference type="EMBL" id="JAIWJX010000004">
    <property type="protein sequence ID" value="MCK6259598.1"/>
    <property type="molecule type" value="Genomic_DNA"/>
</dbReference>
<keyword evidence="3" id="KW-1185">Reference proteome</keyword>
<keyword evidence="1" id="KW-0472">Membrane</keyword>
<comment type="caution">
    <text evidence="2">The sequence shown here is derived from an EMBL/GenBank/DDBJ whole genome shotgun (WGS) entry which is preliminary data.</text>
</comment>
<keyword evidence="1" id="KW-1133">Transmembrane helix</keyword>
<name>A0A9X1XH44_9BACL</name>
<dbReference type="RefSeq" id="WP_248254959.1">
    <property type="nucleotide sequence ID" value="NZ_JAIWJX010000004.1"/>
</dbReference>
<evidence type="ECO:0000256" key="1">
    <source>
        <dbReference type="SAM" id="Phobius"/>
    </source>
</evidence>
<proteinExistence type="predicted"/>
<feature type="transmembrane region" description="Helical" evidence="1">
    <location>
        <begin position="86"/>
        <end position="102"/>
    </location>
</feature>
<dbReference type="AlphaFoldDB" id="A0A9X1XH44"/>
<evidence type="ECO:0000313" key="3">
    <source>
        <dbReference type="Proteomes" id="UP001139011"/>
    </source>
</evidence>
<feature type="transmembrane region" description="Helical" evidence="1">
    <location>
        <begin position="262"/>
        <end position="291"/>
    </location>
</feature>
<sequence length="300" mass="34920">MEFTTFFKWLDEIIYILAIIGGCVAGYFIYSGLSTREERIRYRMRIRQGVVKQKEKYILDASNSLEEQLLKQAGHPLKINGLRYRVIRILTLVIIAINYTILPFFSTGSFNIASLLIVLAFFVLTEPKLKFSLFSIILNKVIEYRQAKRNSEIFQLHDLLISEIDMMTNNRVNTYNILKNLYPYFTSIKGEFTRILMNWKNDPDEALEVFSKEIDTKEAKALVSVLKKLDDNEQSVAIEALRSHADLFAKSQIENYRRRKKLFLDIGGIPIRAAHFFIILNFLSIVVYMVLNIFSTTRSL</sequence>
<accession>A0A9X1XH44</accession>
<keyword evidence="1" id="KW-0812">Transmembrane</keyword>
<evidence type="ECO:0000313" key="2">
    <source>
        <dbReference type="EMBL" id="MCK6259598.1"/>
    </source>
</evidence>